<dbReference type="Pfam" id="PF00463">
    <property type="entry name" value="ICL"/>
    <property type="match status" value="2"/>
</dbReference>
<evidence type="ECO:0000313" key="6">
    <source>
        <dbReference type="Proteomes" id="UP001221757"/>
    </source>
</evidence>
<comment type="caution">
    <text evidence="5">The sequence shown here is derived from an EMBL/GenBank/DDBJ whole genome shotgun (WGS) entry which is preliminary data.</text>
</comment>
<dbReference type="EC" id="4.1.3.30" evidence="3"/>
<comment type="similarity">
    <text evidence="2">Belongs to the isocitrate lyase/PEP mutase superfamily. Isocitrate lyase family.</text>
</comment>
<gene>
    <name evidence="5" type="ORF">B0H17DRAFT_1195552</name>
</gene>
<dbReference type="SUPFAM" id="SSF51621">
    <property type="entry name" value="Phosphoenolpyruvate/pyruvate domain"/>
    <property type="match status" value="1"/>
</dbReference>
<keyword evidence="5" id="KW-0418">Kinase</keyword>
<reference evidence="5" key="1">
    <citation type="submission" date="2023-03" db="EMBL/GenBank/DDBJ databases">
        <title>Massive genome expansion in bonnet fungi (Mycena s.s.) driven by repeated elements and novel gene families across ecological guilds.</title>
        <authorList>
            <consortium name="Lawrence Berkeley National Laboratory"/>
            <person name="Harder C.B."/>
            <person name="Miyauchi S."/>
            <person name="Viragh M."/>
            <person name="Kuo A."/>
            <person name="Thoen E."/>
            <person name="Andreopoulos B."/>
            <person name="Lu D."/>
            <person name="Skrede I."/>
            <person name="Drula E."/>
            <person name="Henrissat B."/>
            <person name="Morin E."/>
            <person name="Kohler A."/>
            <person name="Barry K."/>
            <person name="LaButti K."/>
            <person name="Morin E."/>
            <person name="Salamov A."/>
            <person name="Lipzen A."/>
            <person name="Mereny Z."/>
            <person name="Hegedus B."/>
            <person name="Baldrian P."/>
            <person name="Stursova M."/>
            <person name="Weitz H."/>
            <person name="Taylor A."/>
            <person name="Grigoriev I.V."/>
            <person name="Nagy L.G."/>
            <person name="Martin F."/>
            <person name="Kauserud H."/>
        </authorList>
    </citation>
    <scope>NUCLEOTIDE SEQUENCE</scope>
    <source>
        <strain evidence="5">CBHHK067</strain>
    </source>
</reference>
<keyword evidence="5" id="KW-0670">Pyruvate</keyword>
<accession>A0AAD7DVF5</accession>
<dbReference type="GO" id="GO:0016301">
    <property type="term" value="F:kinase activity"/>
    <property type="evidence" value="ECO:0007669"/>
    <property type="project" value="UniProtKB-KW"/>
</dbReference>
<evidence type="ECO:0000256" key="4">
    <source>
        <dbReference type="ARBA" id="ARBA00023239"/>
    </source>
</evidence>
<evidence type="ECO:0000256" key="2">
    <source>
        <dbReference type="ARBA" id="ARBA00005704"/>
    </source>
</evidence>
<dbReference type="Proteomes" id="UP001221757">
    <property type="component" value="Unassembled WGS sequence"/>
</dbReference>
<dbReference type="InterPro" id="IPR040442">
    <property type="entry name" value="Pyrv_kinase-like_dom_sf"/>
</dbReference>
<dbReference type="PANTHER" id="PTHR21631">
    <property type="entry name" value="ISOCITRATE LYASE/MALATE SYNTHASE"/>
    <property type="match status" value="1"/>
</dbReference>
<dbReference type="GO" id="GO:0046421">
    <property type="term" value="F:methylisocitrate lyase activity"/>
    <property type="evidence" value="ECO:0007669"/>
    <property type="project" value="UniProtKB-EC"/>
</dbReference>
<name>A0AAD7DVF5_MYCRO</name>
<sequence length="349" mass="37553">MTQASSSVLHTRRASDVDYMVPLIADADTDATAVHGSIVYPRASANSLQNIKLAKLVVEAGAAAIHLDDQVPGHQEDRREDRVLVPVGELVSRLLALKSQFDVMGSECPIIQRTNAETAGSITSPIDARDRSFILGSTNPALDDSVVANIGDPGGARDAWVAAAALTRPCARLRPQAARTARELGIKMLWDCEASRSREGWSRYRGNIDATIMRSVACARYPDVLWTRTSAVIPDLEKFAAEGPGASPLYDTELYQYYMGAQTRGSRRSPRGSRSWATYIWQFVPLAGLSALAVGVECGACAVREDGVLGLMKDVYAPGKKAGVSVLEKVWQGGELSDAMVAVVTMTKE</sequence>
<dbReference type="GO" id="GO:0019752">
    <property type="term" value="P:carboxylic acid metabolic process"/>
    <property type="evidence" value="ECO:0007669"/>
    <property type="project" value="InterPro"/>
</dbReference>
<keyword evidence="4" id="KW-0456">Lyase</keyword>
<evidence type="ECO:0000256" key="3">
    <source>
        <dbReference type="ARBA" id="ARBA00012260"/>
    </source>
</evidence>
<dbReference type="InterPro" id="IPR006254">
    <property type="entry name" value="Isocitrate_lyase"/>
</dbReference>
<protein>
    <recommendedName>
        <fullName evidence="3">methylisocitrate lyase</fullName>
        <ecNumber evidence="3">4.1.3.30</ecNumber>
    </recommendedName>
</protein>
<comment type="catalytic activity">
    <reaction evidence="1">
        <text>(2S,3R)-3-hydroxybutane-1,2,3-tricarboxylate = pyruvate + succinate</text>
        <dbReference type="Rhea" id="RHEA:16809"/>
        <dbReference type="ChEBI" id="CHEBI:15361"/>
        <dbReference type="ChEBI" id="CHEBI:30031"/>
        <dbReference type="ChEBI" id="CHEBI:57429"/>
        <dbReference type="EC" id="4.1.3.30"/>
    </reaction>
</comment>
<dbReference type="InterPro" id="IPR015813">
    <property type="entry name" value="Pyrv/PenolPyrv_kinase-like_dom"/>
</dbReference>
<dbReference type="PANTHER" id="PTHR21631:SF3">
    <property type="entry name" value="BIFUNCTIONAL GLYOXYLATE CYCLE PROTEIN"/>
    <property type="match status" value="1"/>
</dbReference>
<dbReference type="Gene3D" id="1.10.10.850">
    <property type="match status" value="1"/>
</dbReference>
<evidence type="ECO:0000313" key="5">
    <source>
        <dbReference type="EMBL" id="KAJ7700700.1"/>
    </source>
</evidence>
<evidence type="ECO:0000256" key="1">
    <source>
        <dbReference type="ARBA" id="ARBA00001050"/>
    </source>
</evidence>
<organism evidence="5 6">
    <name type="scientific">Mycena rosella</name>
    <name type="common">Pink bonnet</name>
    <name type="synonym">Agaricus rosellus</name>
    <dbReference type="NCBI Taxonomy" id="1033263"/>
    <lineage>
        <taxon>Eukaryota</taxon>
        <taxon>Fungi</taxon>
        <taxon>Dikarya</taxon>
        <taxon>Basidiomycota</taxon>
        <taxon>Agaricomycotina</taxon>
        <taxon>Agaricomycetes</taxon>
        <taxon>Agaricomycetidae</taxon>
        <taxon>Agaricales</taxon>
        <taxon>Marasmiineae</taxon>
        <taxon>Mycenaceae</taxon>
        <taxon>Mycena</taxon>
    </lineage>
</organism>
<dbReference type="AlphaFoldDB" id="A0AAD7DVF5"/>
<keyword evidence="6" id="KW-1185">Reference proteome</keyword>
<dbReference type="EMBL" id="JARKIE010000019">
    <property type="protein sequence ID" value="KAJ7700700.1"/>
    <property type="molecule type" value="Genomic_DNA"/>
</dbReference>
<dbReference type="GO" id="GO:0004451">
    <property type="term" value="F:isocitrate lyase activity"/>
    <property type="evidence" value="ECO:0007669"/>
    <property type="project" value="InterPro"/>
</dbReference>
<keyword evidence="5" id="KW-0808">Transferase</keyword>
<dbReference type="Gene3D" id="3.20.20.60">
    <property type="entry name" value="Phosphoenolpyruvate-binding domains"/>
    <property type="match status" value="2"/>
</dbReference>
<proteinExistence type="inferred from homology"/>